<sequence>MPISPIDSLRCRSHQTKQPRYLLLCSFHKSRMDFLRWWFRNTTEPSVHTKERRVEAAGLARPHQVCSSRLLIREKILIKNVLNLCAYNIWYILTRV</sequence>
<evidence type="ECO:0000313" key="1">
    <source>
        <dbReference type="EMBL" id="JAD84287.1"/>
    </source>
</evidence>
<name>A0A0A9DKH8_ARUDO</name>
<organism evidence="1">
    <name type="scientific">Arundo donax</name>
    <name type="common">Giant reed</name>
    <name type="synonym">Donax arundinaceus</name>
    <dbReference type="NCBI Taxonomy" id="35708"/>
    <lineage>
        <taxon>Eukaryota</taxon>
        <taxon>Viridiplantae</taxon>
        <taxon>Streptophyta</taxon>
        <taxon>Embryophyta</taxon>
        <taxon>Tracheophyta</taxon>
        <taxon>Spermatophyta</taxon>
        <taxon>Magnoliopsida</taxon>
        <taxon>Liliopsida</taxon>
        <taxon>Poales</taxon>
        <taxon>Poaceae</taxon>
        <taxon>PACMAD clade</taxon>
        <taxon>Arundinoideae</taxon>
        <taxon>Arundineae</taxon>
        <taxon>Arundo</taxon>
    </lineage>
</organism>
<dbReference type="EMBL" id="GBRH01213608">
    <property type="protein sequence ID" value="JAD84287.1"/>
    <property type="molecule type" value="Transcribed_RNA"/>
</dbReference>
<reference evidence="1" key="2">
    <citation type="journal article" date="2015" name="Data Brief">
        <title>Shoot transcriptome of the giant reed, Arundo donax.</title>
        <authorList>
            <person name="Barrero R.A."/>
            <person name="Guerrero F.D."/>
            <person name="Moolhuijzen P."/>
            <person name="Goolsby J.A."/>
            <person name="Tidwell J."/>
            <person name="Bellgard S.E."/>
            <person name="Bellgard M.I."/>
        </authorList>
    </citation>
    <scope>NUCLEOTIDE SEQUENCE</scope>
    <source>
        <tissue evidence="1">Shoot tissue taken approximately 20 cm above the soil surface</tissue>
    </source>
</reference>
<proteinExistence type="predicted"/>
<reference evidence="1" key="1">
    <citation type="submission" date="2014-09" db="EMBL/GenBank/DDBJ databases">
        <authorList>
            <person name="Magalhaes I.L.F."/>
            <person name="Oliveira U."/>
            <person name="Santos F.R."/>
            <person name="Vidigal T.H.D.A."/>
            <person name="Brescovit A.D."/>
            <person name="Santos A.J."/>
        </authorList>
    </citation>
    <scope>NUCLEOTIDE SEQUENCE</scope>
    <source>
        <tissue evidence="1">Shoot tissue taken approximately 20 cm above the soil surface</tissue>
    </source>
</reference>
<accession>A0A0A9DKH8</accession>
<protein>
    <submittedName>
        <fullName evidence="1">Uncharacterized protein</fullName>
    </submittedName>
</protein>
<dbReference type="AlphaFoldDB" id="A0A0A9DKH8"/>